<proteinExistence type="predicted"/>
<keyword evidence="1" id="KW-1133">Transmembrane helix</keyword>
<feature type="transmembrane region" description="Helical" evidence="1">
    <location>
        <begin position="65"/>
        <end position="86"/>
    </location>
</feature>
<gene>
    <name evidence="3" type="ORF">COY87_03005</name>
</gene>
<feature type="transmembrane region" description="Helical" evidence="1">
    <location>
        <begin position="116"/>
        <end position="134"/>
    </location>
</feature>
<name>A0A2M7QIA6_9BACT</name>
<feature type="transmembrane region" description="Helical" evidence="1">
    <location>
        <begin position="93"/>
        <end position="110"/>
    </location>
</feature>
<dbReference type="AlphaFoldDB" id="A0A2M7QIA6"/>
<feature type="transmembrane region" description="Helical" evidence="1">
    <location>
        <begin position="235"/>
        <end position="256"/>
    </location>
</feature>
<feature type="transmembrane region" description="Helical" evidence="1">
    <location>
        <begin position="208"/>
        <end position="229"/>
    </location>
</feature>
<dbReference type="InterPro" id="IPR037185">
    <property type="entry name" value="EmrE-like"/>
</dbReference>
<dbReference type="Pfam" id="PF00892">
    <property type="entry name" value="EamA"/>
    <property type="match status" value="1"/>
</dbReference>
<evidence type="ECO:0000259" key="2">
    <source>
        <dbReference type="Pfam" id="PF00892"/>
    </source>
</evidence>
<sequence>MPYYVFAWIGAVASGLIVITAKLTSKHSISNPWLFNLLLVLVTLLFSLPPALMYKAGIPIDWTPIIFAAIFSTLFNIFWIFSTYALDVSTLTPLFNIRGIFAVLIGSLFLNESFTQSQLIYVAVIVIVGMFVSMDEKFSLRSFFNRSIGVAILTMLFLTLSGSFIKISLEKNSLWTNNIWIAIINALFLIPTFPLFRKELKKLNVRHILPIGAMGIFSTITEFSANVAYGVNIGITSLIMNTPVSMILAFLFSVFAPKLLEKHSLKIYAIRFAATAIMIYCTVQLTK</sequence>
<organism evidence="3 4">
    <name type="scientific">Candidatus Roizmanbacteria bacterium CG_4_10_14_0_8_um_filter_33_9</name>
    <dbReference type="NCBI Taxonomy" id="1974826"/>
    <lineage>
        <taxon>Bacteria</taxon>
        <taxon>Candidatus Roizmaniibacteriota</taxon>
    </lineage>
</organism>
<comment type="caution">
    <text evidence="3">The sequence shown here is derived from an EMBL/GenBank/DDBJ whole genome shotgun (WGS) entry which is preliminary data.</text>
</comment>
<keyword evidence="1" id="KW-0472">Membrane</keyword>
<feature type="transmembrane region" description="Helical" evidence="1">
    <location>
        <begin position="33"/>
        <end position="53"/>
    </location>
</feature>
<dbReference type="EMBL" id="PFLI01000103">
    <property type="protein sequence ID" value="PIY72039.1"/>
    <property type="molecule type" value="Genomic_DNA"/>
</dbReference>
<evidence type="ECO:0000313" key="4">
    <source>
        <dbReference type="Proteomes" id="UP000229401"/>
    </source>
</evidence>
<dbReference type="InterPro" id="IPR000620">
    <property type="entry name" value="EamA_dom"/>
</dbReference>
<feature type="transmembrane region" description="Helical" evidence="1">
    <location>
        <begin position="179"/>
        <end position="196"/>
    </location>
</feature>
<accession>A0A2M7QIA6</accession>
<feature type="transmembrane region" description="Helical" evidence="1">
    <location>
        <begin position="146"/>
        <end position="167"/>
    </location>
</feature>
<evidence type="ECO:0000256" key="1">
    <source>
        <dbReference type="SAM" id="Phobius"/>
    </source>
</evidence>
<feature type="transmembrane region" description="Helical" evidence="1">
    <location>
        <begin position="268"/>
        <end position="286"/>
    </location>
</feature>
<dbReference type="GO" id="GO:0016020">
    <property type="term" value="C:membrane"/>
    <property type="evidence" value="ECO:0007669"/>
    <property type="project" value="InterPro"/>
</dbReference>
<dbReference type="Proteomes" id="UP000229401">
    <property type="component" value="Unassembled WGS sequence"/>
</dbReference>
<feature type="domain" description="EamA" evidence="2">
    <location>
        <begin position="3"/>
        <end position="131"/>
    </location>
</feature>
<keyword evidence="1" id="KW-0812">Transmembrane</keyword>
<protein>
    <recommendedName>
        <fullName evidence="2">EamA domain-containing protein</fullName>
    </recommendedName>
</protein>
<dbReference type="SUPFAM" id="SSF103481">
    <property type="entry name" value="Multidrug resistance efflux transporter EmrE"/>
    <property type="match status" value="1"/>
</dbReference>
<feature type="transmembrane region" description="Helical" evidence="1">
    <location>
        <begin position="6"/>
        <end position="24"/>
    </location>
</feature>
<reference evidence="4" key="1">
    <citation type="submission" date="2017-09" db="EMBL/GenBank/DDBJ databases">
        <title>Depth-based differentiation of microbial function through sediment-hosted aquifers and enrichment of novel symbionts in the deep terrestrial subsurface.</title>
        <authorList>
            <person name="Probst A.J."/>
            <person name="Ladd B."/>
            <person name="Jarett J.K."/>
            <person name="Geller-Mcgrath D.E."/>
            <person name="Sieber C.M.K."/>
            <person name="Emerson J.B."/>
            <person name="Anantharaman K."/>
            <person name="Thomas B.C."/>
            <person name="Malmstrom R."/>
            <person name="Stieglmeier M."/>
            <person name="Klingl A."/>
            <person name="Woyke T."/>
            <person name="Ryan C.M."/>
            <person name="Banfield J.F."/>
        </authorList>
    </citation>
    <scope>NUCLEOTIDE SEQUENCE [LARGE SCALE GENOMIC DNA]</scope>
</reference>
<evidence type="ECO:0000313" key="3">
    <source>
        <dbReference type="EMBL" id="PIY72039.1"/>
    </source>
</evidence>